<dbReference type="KEGG" id="sli:Slin_5477"/>
<dbReference type="eggNOG" id="ENOG5034BNP">
    <property type="taxonomic scope" value="Bacteria"/>
</dbReference>
<gene>
    <name evidence="1" type="ordered locus">Slin_5477</name>
</gene>
<keyword evidence="2" id="KW-1185">Reference proteome</keyword>
<dbReference type="AlphaFoldDB" id="D2QFY0"/>
<organism evidence="1 2">
    <name type="scientific">Spirosoma linguale (strain ATCC 33905 / DSM 74 / LMG 10896 / Claus 1)</name>
    <dbReference type="NCBI Taxonomy" id="504472"/>
    <lineage>
        <taxon>Bacteria</taxon>
        <taxon>Pseudomonadati</taxon>
        <taxon>Bacteroidota</taxon>
        <taxon>Cytophagia</taxon>
        <taxon>Cytophagales</taxon>
        <taxon>Cytophagaceae</taxon>
        <taxon>Spirosoma</taxon>
    </lineage>
</organism>
<protein>
    <submittedName>
        <fullName evidence="1">Uncharacterized protein</fullName>
    </submittedName>
</protein>
<dbReference type="STRING" id="504472.Slin_5477"/>
<sequence>MNEPAYPFDMSSDALNYRFNSVSKQYTIAKRIQFTPFPDNALLYNLALGDVMPDGNLDDSIVSNNQDLNRVMATVFQAIVSFFDRYPSKLVYFQGSDEAGIRTRLYRVLITRELNKAAELFTIYGCDANNSIEEFILNRDYVGFILQRKTV</sequence>
<dbReference type="InterPro" id="IPR053865">
    <property type="entry name" value="DUF6934"/>
</dbReference>
<name>D2QFY0_SPILD</name>
<dbReference type="Pfam" id="PF22028">
    <property type="entry name" value="DUF6934"/>
    <property type="match status" value="1"/>
</dbReference>
<dbReference type="Proteomes" id="UP000002028">
    <property type="component" value="Chromosome"/>
</dbReference>
<dbReference type="RefSeq" id="WP_012929939.1">
    <property type="nucleotide sequence ID" value="NC_013730.1"/>
</dbReference>
<reference evidence="1 2" key="1">
    <citation type="journal article" date="2010" name="Stand. Genomic Sci.">
        <title>Complete genome sequence of Spirosoma linguale type strain (1).</title>
        <authorList>
            <person name="Lail K."/>
            <person name="Sikorski J."/>
            <person name="Saunders E."/>
            <person name="Lapidus A."/>
            <person name="Glavina Del Rio T."/>
            <person name="Copeland A."/>
            <person name="Tice H."/>
            <person name="Cheng J.-F."/>
            <person name="Lucas S."/>
            <person name="Nolan M."/>
            <person name="Bruce D."/>
            <person name="Goodwin L."/>
            <person name="Pitluck S."/>
            <person name="Ivanova N."/>
            <person name="Mavromatis K."/>
            <person name="Ovchinnikova G."/>
            <person name="Pati A."/>
            <person name="Chen A."/>
            <person name="Palaniappan K."/>
            <person name="Land M."/>
            <person name="Hauser L."/>
            <person name="Chang Y.-J."/>
            <person name="Jeffries C.D."/>
            <person name="Chain P."/>
            <person name="Brettin T."/>
            <person name="Detter J.C."/>
            <person name="Schuetze A."/>
            <person name="Rohde M."/>
            <person name="Tindall B.J."/>
            <person name="Goeker M."/>
            <person name="Bristow J."/>
            <person name="Eisen J.A."/>
            <person name="Markowitz V."/>
            <person name="Hugenholtz P."/>
            <person name="Kyrpides N.C."/>
            <person name="Klenk H.-P."/>
            <person name="Chen F."/>
        </authorList>
    </citation>
    <scope>NUCLEOTIDE SEQUENCE [LARGE SCALE GENOMIC DNA]</scope>
    <source>
        <strain evidence="2">ATCC 33905 / DSM 74 / LMG 10896 / Claus 1</strain>
    </source>
</reference>
<dbReference type="EMBL" id="CP001769">
    <property type="protein sequence ID" value="ADB41443.1"/>
    <property type="molecule type" value="Genomic_DNA"/>
</dbReference>
<dbReference type="HOGENOM" id="CLU_141543_0_0_10"/>
<evidence type="ECO:0000313" key="2">
    <source>
        <dbReference type="Proteomes" id="UP000002028"/>
    </source>
</evidence>
<evidence type="ECO:0000313" key="1">
    <source>
        <dbReference type="EMBL" id="ADB41443.1"/>
    </source>
</evidence>
<accession>D2QFY0</accession>
<proteinExistence type="predicted"/>